<sequence length="186" mass="19541">MAIGLEGDTAFRDFLISANTDGSSPTLETIETIKKHSFNYTESGDGSCSITNLNIAPHGTGTLVIPARNWQNGDILNIKAVKSSKLFDEYNLSVETRIKTFPAVQGPAPSVTDDASNITVSGSNFSIGIPGAYGTIGANFTVSIDGAGLVTTGYSITNPIAEAKETGVIYDESGSVDQLSWDRKGL</sequence>
<reference evidence="2" key="1">
    <citation type="submission" date="2016-05" db="EMBL/GenBank/DDBJ databases">
        <title>Paenibacillus oryzae. sp. nov., isolated from the rice root.</title>
        <authorList>
            <person name="Zhang J."/>
            <person name="Zhang X."/>
        </authorList>
    </citation>
    <scope>NUCLEOTIDE SEQUENCE [LARGE SCALE GENOMIC DNA]</scope>
    <source>
        <strain evidence="2">KCTC13222</strain>
    </source>
</reference>
<accession>A0A1C0ZRP2</accession>
<dbReference type="Proteomes" id="UP000093309">
    <property type="component" value="Unassembled WGS sequence"/>
</dbReference>
<evidence type="ECO:0000313" key="1">
    <source>
        <dbReference type="EMBL" id="OCT10724.1"/>
    </source>
</evidence>
<dbReference type="EMBL" id="LYPC01000030">
    <property type="protein sequence ID" value="OCT10724.1"/>
    <property type="molecule type" value="Genomic_DNA"/>
</dbReference>
<organism evidence="1 2">
    <name type="scientific">Paenibacillus pectinilyticus</name>
    <dbReference type="NCBI Taxonomy" id="512399"/>
    <lineage>
        <taxon>Bacteria</taxon>
        <taxon>Bacillati</taxon>
        <taxon>Bacillota</taxon>
        <taxon>Bacilli</taxon>
        <taxon>Bacillales</taxon>
        <taxon>Paenibacillaceae</taxon>
        <taxon>Paenibacillus</taxon>
    </lineage>
</organism>
<name>A0A1C0ZRP2_9BACL</name>
<dbReference type="OrthoDB" id="9801077at2"/>
<gene>
    <name evidence="1" type="ORF">A8709_23090</name>
</gene>
<protein>
    <submittedName>
        <fullName evidence="1">Uncharacterized protein</fullName>
    </submittedName>
</protein>
<dbReference type="AlphaFoldDB" id="A0A1C0ZRP2"/>
<proteinExistence type="predicted"/>
<keyword evidence="2" id="KW-1185">Reference proteome</keyword>
<dbReference type="RefSeq" id="WP_065859223.1">
    <property type="nucleotide sequence ID" value="NZ_LYPC01000030.1"/>
</dbReference>
<evidence type="ECO:0000313" key="2">
    <source>
        <dbReference type="Proteomes" id="UP000093309"/>
    </source>
</evidence>
<comment type="caution">
    <text evidence="1">The sequence shown here is derived from an EMBL/GenBank/DDBJ whole genome shotgun (WGS) entry which is preliminary data.</text>
</comment>